<dbReference type="AlphaFoldDB" id="A0A4C1UPT1"/>
<sequence>MPLTHDWLKVHSARSCMGGLRASKDRCHQCNVNDNDNVRDRRLDVLFEARALSQLSSERARRRRRAAGGCAARKYRPVSFPRFRSPAAACYVARLIRAIFPFNFYRFAYVFIFAVKCLSS</sequence>
<name>A0A4C1UPT1_EUMVA</name>
<dbReference type="EMBL" id="BGZK01000204">
    <property type="protein sequence ID" value="GBP28220.1"/>
    <property type="molecule type" value="Genomic_DNA"/>
</dbReference>
<dbReference type="Proteomes" id="UP000299102">
    <property type="component" value="Unassembled WGS sequence"/>
</dbReference>
<comment type="caution">
    <text evidence="1">The sequence shown here is derived from an EMBL/GenBank/DDBJ whole genome shotgun (WGS) entry which is preliminary data.</text>
</comment>
<accession>A0A4C1UPT1</accession>
<gene>
    <name evidence="1" type="ORF">EVAR_19068_1</name>
</gene>
<reference evidence="1 2" key="1">
    <citation type="journal article" date="2019" name="Commun. Biol.">
        <title>The bagworm genome reveals a unique fibroin gene that provides high tensile strength.</title>
        <authorList>
            <person name="Kono N."/>
            <person name="Nakamura H."/>
            <person name="Ohtoshi R."/>
            <person name="Tomita M."/>
            <person name="Numata K."/>
            <person name="Arakawa K."/>
        </authorList>
    </citation>
    <scope>NUCLEOTIDE SEQUENCE [LARGE SCALE GENOMIC DNA]</scope>
</reference>
<organism evidence="1 2">
    <name type="scientific">Eumeta variegata</name>
    <name type="common">Bagworm moth</name>
    <name type="synonym">Eumeta japonica</name>
    <dbReference type="NCBI Taxonomy" id="151549"/>
    <lineage>
        <taxon>Eukaryota</taxon>
        <taxon>Metazoa</taxon>
        <taxon>Ecdysozoa</taxon>
        <taxon>Arthropoda</taxon>
        <taxon>Hexapoda</taxon>
        <taxon>Insecta</taxon>
        <taxon>Pterygota</taxon>
        <taxon>Neoptera</taxon>
        <taxon>Endopterygota</taxon>
        <taxon>Lepidoptera</taxon>
        <taxon>Glossata</taxon>
        <taxon>Ditrysia</taxon>
        <taxon>Tineoidea</taxon>
        <taxon>Psychidae</taxon>
        <taxon>Oiketicinae</taxon>
        <taxon>Eumeta</taxon>
    </lineage>
</organism>
<evidence type="ECO:0000313" key="2">
    <source>
        <dbReference type="Proteomes" id="UP000299102"/>
    </source>
</evidence>
<evidence type="ECO:0000313" key="1">
    <source>
        <dbReference type="EMBL" id="GBP28220.1"/>
    </source>
</evidence>
<protein>
    <submittedName>
        <fullName evidence="1">Uncharacterized protein</fullName>
    </submittedName>
</protein>
<proteinExistence type="predicted"/>
<keyword evidence="2" id="KW-1185">Reference proteome</keyword>